<dbReference type="Pfam" id="PF00378">
    <property type="entry name" value="ECH_1"/>
    <property type="match status" value="1"/>
</dbReference>
<sequence length="257" mass="27488">MSIDVTLERDHHVAKIHFSKPPHNFACPDLMRQIADALYKVDSDPALRCSVLTSQGRSFCAGADLAGDAAIAGNGGMAAISKLYNQAERMFRRRKPIIAGVQGAAIGAGLGLAMAADFRVADPTTRLSANFTRLGFHPGFALTYTLPRLLGPQRASWMMLSSERVKGKTALDWGLVDRMVDEGTVGEEALAMAHEIAGNAPLALLAVRRTLMDGTANAAVAAMRREHAEQSALRATADYAEGVASVFERRPAHFIGS</sequence>
<dbReference type="RefSeq" id="WP_243796985.1">
    <property type="nucleotide sequence ID" value="NZ_JALHAT010000003.1"/>
</dbReference>
<comment type="similarity">
    <text evidence="1 2">Belongs to the enoyl-CoA hydratase/isomerase family.</text>
</comment>
<dbReference type="InterPro" id="IPR018376">
    <property type="entry name" value="Enoyl-CoA_hyd/isom_CS"/>
</dbReference>
<dbReference type="InterPro" id="IPR029045">
    <property type="entry name" value="ClpP/crotonase-like_dom_sf"/>
</dbReference>
<dbReference type="PROSITE" id="PS00166">
    <property type="entry name" value="ENOYL_COA_HYDRATASE"/>
    <property type="match status" value="1"/>
</dbReference>
<comment type="caution">
    <text evidence="4">The sequence shown here is derived from an EMBL/GenBank/DDBJ whole genome shotgun (WGS) entry which is preliminary data.</text>
</comment>
<dbReference type="PANTHER" id="PTHR43802:SF1">
    <property type="entry name" value="IP11341P-RELATED"/>
    <property type="match status" value="1"/>
</dbReference>
<dbReference type="Proteomes" id="UP001162802">
    <property type="component" value="Unassembled WGS sequence"/>
</dbReference>
<evidence type="ECO:0000313" key="4">
    <source>
        <dbReference type="EMBL" id="MCJ1959688.1"/>
    </source>
</evidence>
<organism evidence="4 5">
    <name type="scientific">Novosphingobium mangrovi</name>
    <name type="common">ex Hu et al. 2023</name>
    <dbReference type="NCBI Taxonomy" id="2930094"/>
    <lineage>
        <taxon>Bacteria</taxon>
        <taxon>Pseudomonadati</taxon>
        <taxon>Pseudomonadota</taxon>
        <taxon>Alphaproteobacteria</taxon>
        <taxon>Sphingomonadales</taxon>
        <taxon>Sphingomonadaceae</taxon>
        <taxon>Novosphingobium</taxon>
    </lineage>
</organism>
<gene>
    <name evidence="4" type="ORF">MTR65_03205</name>
</gene>
<protein>
    <submittedName>
        <fullName evidence="4">Enoyl-CoA hydratase/isomerase family protein</fullName>
    </submittedName>
</protein>
<name>A0ABT0A923_9SPHN</name>
<reference evidence="4" key="1">
    <citation type="submission" date="2022-03" db="EMBL/GenBank/DDBJ databases">
        <title>Identification of a novel bacterium isolated from mangrove sediments.</title>
        <authorList>
            <person name="Pan X."/>
        </authorList>
    </citation>
    <scope>NUCLEOTIDE SEQUENCE</scope>
    <source>
        <strain evidence="4">B2637</strain>
    </source>
</reference>
<dbReference type="InterPro" id="IPR001753">
    <property type="entry name" value="Enoyl-CoA_hydra/iso"/>
</dbReference>
<dbReference type="Gene3D" id="3.90.226.10">
    <property type="entry name" value="2-enoyl-CoA Hydratase, Chain A, domain 1"/>
    <property type="match status" value="1"/>
</dbReference>
<dbReference type="EMBL" id="JALHAT010000003">
    <property type="protein sequence ID" value="MCJ1959688.1"/>
    <property type="molecule type" value="Genomic_DNA"/>
</dbReference>
<dbReference type="CDD" id="cd06558">
    <property type="entry name" value="crotonase-like"/>
    <property type="match status" value="1"/>
</dbReference>
<proteinExistence type="inferred from homology"/>
<evidence type="ECO:0000256" key="3">
    <source>
        <dbReference type="SAM" id="Phobius"/>
    </source>
</evidence>
<feature type="transmembrane region" description="Helical" evidence="3">
    <location>
        <begin position="97"/>
        <end position="116"/>
    </location>
</feature>
<evidence type="ECO:0000256" key="1">
    <source>
        <dbReference type="ARBA" id="ARBA00005254"/>
    </source>
</evidence>
<dbReference type="SUPFAM" id="SSF52096">
    <property type="entry name" value="ClpP/crotonase"/>
    <property type="match status" value="1"/>
</dbReference>
<keyword evidence="3" id="KW-0472">Membrane</keyword>
<accession>A0ABT0A923</accession>
<evidence type="ECO:0000313" key="5">
    <source>
        <dbReference type="Proteomes" id="UP001162802"/>
    </source>
</evidence>
<keyword evidence="3" id="KW-1133">Transmembrane helix</keyword>
<evidence type="ECO:0000256" key="2">
    <source>
        <dbReference type="RuleBase" id="RU003707"/>
    </source>
</evidence>
<keyword evidence="3" id="KW-0812">Transmembrane</keyword>
<dbReference type="PANTHER" id="PTHR43802">
    <property type="entry name" value="ENOYL-COA HYDRATASE"/>
    <property type="match status" value="1"/>
</dbReference>
<keyword evidence="5" id="KW-1185">Reference proteome</keyword>